<dbReference type="GO" id="GO:0006270">
    <property type="term" value="P:DNA replication initiation"/>
    <property type="evidence" value="ECO:0007669"/>
    <property type="project" value="TreeGrafter"/>
</dbReference>
<dbReference type="NCBIfam" id="TIGR01484">
    <property type="entry name" value="HAD-SF-IIB"/>
    <property type="match status" value="1"/>
</dbReference>
<dbReference type="Pfam" id="PF07034">
    <property type="entry name" value="ORC3_N"/>
    <property type="match status" value="1"/>
</dbReference>
<proteinExistence type="inferred from homology"/>
<dbReference type="GO" id="GO:0005656">
    <property type="term" value="C:nuclear pre-replicative complex"/>
    <property type="evidence" value="ECO:0007669"/>
    <property type="project" value="TreeGrafter"/>
</dbReference>
<dbReference type="InterPro" id="IPR040855">
    <property type="entry name" value="ORC_WH_C"/>
</dbReference>
<dbReference type="AlphaFoldDB" id="A0A9Q0S9H3"/>
<evidence type="ECO:0000256" key="6">
    <source>
        <dbReference type="ARBA" id="ARBA00023125"/>
    </source>
</evidence>
<dbReference type="Proteomes" id="UP001151699">
    <property type="component" value="Chromosome A"/>
</dbReference>
<name>A0A9Q0S9H3_9DIPT</name>
<evidence type="ECO:0000256" key="7">
    <source>
        <dbReference type="ARBA" id="ARBA00023242"/>
    </source>
</evidence>
<dbReference type="InterPro" id="IPR020795">
    <property type="entry name" value="ORC3"/>
</dbReference>
<dbReference type="InterPro" id="IPR036412">
    <property type="entry name" value="HAD-like_sf"/>
</dbReference>
<dbReference type="GO" id="GO:0005664">
    <property type="term" value="C:nuclear origin of replication recognition complex"/>
    <property type="evidence" value="ECO:0007669"/>
    <property type="project" value="InterPro"/>
</dbReference>
<evidence type="ECO:0000256" key="1">
    <source>
        <dbReference type="ARBA" id="ARBA00004123"/>
    </source>
</evidence>
<feature type="domain" description="Origin recognition complex subunit 3 insertion" evidence="12">
    <location>
        <begin position="569"/>
        <end position="808"/>
    </location>
</feature>
<comment type="subunit">
    <text evidence="8">Component of ORC, a complex composed of at least 6 subunits: ORC1, ORC2, ORC3, ORC4, ORC5 and ORC6. ORC is regulated in a cell-cycle dependent manner. It is sequentially assembled at the exit from anaphase of mitosis and disassembled as cells enter S phase.</text>
</comment>
<dbReference type="SUPFAM" id="SSF56784">
    <property type="entry name" value="HAD-like"/>
    <property type="match status" value="1"/>
</dbReference>
<dbReference type="OrthoDB" id="10265211at2759"/>
<evidence type="ECO:0000256" key="3">
    <source>
        <dbReference type="ARBA" id="ARBA00019085"/>
    </source>
</evidence>
<dbReference type="Pfam" id="PF18137">
    <property type="entry name" value="WHD_ORC"/>
    <property type="match status" value="1"/>
</dbReference>
<evidence type="ECO:0000259" key="12">
    <source>
        <dbReference type="Pfam" id="PF19675"/>
    </source>
</evidence>
<dbReference type="Pfam" id="PF02358">
    <property type="entry name" value="Trehalose_PPase"/>
    <property type="match status" value="1"/>
</dbReference>
<protein>
    <recommendedName>
        <fullName evidence="3">Origin recognition complex subunit 3</fullName>
    </recommendedName>
</protein>
<feature type="domain" description="Origin recognition complex subunit 3 N-terminal" evidence="10">
    <location>
        <begin position="253"/>
        <end position="553"/>
    </location>
</feature>
<dbReference type="InterPro" id="IPR003337">
    <property type="entry name" value="Trehalose_PPase"/>
</dbReference>
<accession>A0A9Q0S9H3</accession>
<dbReference type="InterPro" id="IPR045667">
    <property type="entry name" value="ORC3_N"/>
</dbReference>
<evidence type="ECO:0000313" key="13">
    <source>
        <dbReference type="EMBL" id="KAJ6648365.1"/>
    </source>
</evidence>
<dbReference type="CDD" id="cd20704">
    <property type="entry name" value="Orc3"/>
    <property type="match status" value="1"/>
</dbReference>
<keyword evidence="6" id="KW-0238">DNA-binding</keyword>
<dbReference type="PANTHER" id="PTHR12748:SF0">
    <property type="entry name" value="ORIGIN RECOGNITION COMPLEX SUBUNIT 3"/>
    <property type="match status" value="1"/>
</dbReference>
<evidence type="ECO:0000259" key="11">
    <source>
        <dbReference type="Pfam" id="PF18137"/>
    </source>
</evidence>
<keyword evidence="5" id="KW-0235">DNA replication</keyword>
<dbReference type="GO" id="GO:0005992">
    <property type="term" value="P:trehalose biosynthetic process"/>
    <property type="evidence" value="ECO:0007669"/>
    <property type="project" value="InterPro"/>
</dbReference>
<evidence type="ECO:0000256" key="4">
    <source>
        <dbReference type="ARBA" id="ARBA00022553"/>
    </source>
</evidence>
<keyword evidence="4" id="KW-0597">Phosphoprotein</keyword>
<dbReference type="PANTHER" id="PTHR12748">
    <property type="entry name" value="ORIGIN RECOGNITION COMPLEX SUBUNIT 3"/>
    <property type="match status" value="1"/>
</dbReference>
<evidence type="ECO:0000313" key="14">
    <source>
        <dbReference type="Proteomes" id="UP001151699"/>
    </source>
</evidence>
<comment type="function">
    <text evidence="9">Component of the origin recognition complex (ORC) that binds origins of replication. DNA-binding is ATP-dependent. The specific DNA sequences that define origins of replication have not been identified yet. ORC is required to assemble the pre-replication complex necessary to initiate DNA replication. Binds histone H3 and H4 trimethylation marks H3K9me3, H3K27me3 and H4K20me3.</text>
</comment>
<dbReference type="Pfam" id="PF19675">
    <property type="entry name" value="ORC3_ins"/>
    <property type="match status" value="1"/>
</dbReference>
<evidence type="ECO:0000256" key="8">
    <source>
        <dbReference type="ARBA" id="ARBA00026084"/>
    </source>
</evidence>
<evidence type="ECO:0000259" key="10">
    <source>
        <dbReference type="Pfam" id="PF07034"/>
    </source>
</evidence>
<dbReference type="GO" id="GO:0031261">
    <property type="term" value="C:DNA replication preinitiation complex"/>
    <property type="evidence" value="ECO:0007669"/>
    <property type="project" value="TreeGrafter"/>
</dbReference>
<evidence type="ECO:0000256" key="9">
    <source>
        <dbReference type="ARBA" id="ARBA00045241"/>
    </source>
</evidence>
<keyword evidence="14" id="KW-1185">Reference proteome</keyword>
<dbReference type="CDD" id="cd01627">
    <property type="entry name" value="HAD_TPP"/>
    <property type="match status" value="1"/>
</dbReference>
<evidence type="ECO:0000256" key="2">
    <source>
        <dbReference type="ARBA" id="ARBA00010977"/>
    </source>
</evidence>
<reference evidence="13" key="1">
    <citation type="submission" date="2022-07" db="EMBL/GenBank/DDBJ databases">
        <authorList>
            <person name="Trinca V."/>
            <person name="Uliana J.V.C."/>
            <person name="Torres T.T."/>
            <person name="Ward R.J."/>
            <person name="Monesi N."/>
        </authorList>
    </citation>
    <scope>NUCLEOTIDE SEQUENCE</scope>
    <source>
        <strain evidence="13">HSMRA1968</strain>
        <tissue evidence="13">Whole embryos</tissue>
    </source>
</reference>
<sequence>MQEAPTIENYRDIDNHLSSFIKKGDNLAVLLDYDGTLAPLAEHPSLTVMEPESEAAIKELATHPNVFLAVISGRAVGDVKNKVGIENITYAGNHGLDIAFANGSMFHYEVSDELKSNFTKMVDELEEEVATRGGWVENKIASLSYHYRGVPEELHDELSSDATAIIHSYGYIPSQAHLAIEAKPPVQWNKGEAALSILKEEFGDEWHAHVKAVFAGDDTTDEDAMKALKGKGKTFRVSALPSIKTYADFRVPSTETGCFIFKNGTKRFPSKRKHSILDVNESQPWYRQYEEVKRLIDSEVEIIQSATCKKIKENLKQFVESSRDRWCLNDLPTAVILTGINQGDHYQFFNSLNNEISENAFVAVIQGRNCSNLKSAINTIICGLTASYVSQNDEELSTDDVSIRRSESNIQVLKSWYLETFGSNGPSLVVVISDFELFREDVLTELIQLLVTINDDLPMVLVLGVATDISILERTLPYYVMNKLQLCKFQSSPSKQSLEKILNDIIVSPNVSVHLSGNVLNFLTDIFLYFDFSINSFLKSYQFCVMEHYQQGNEFSLCTSTYEKCLEKIKDLKHEDIEEIRSLPSFRRYVESLTNPAEIIDILEKDKYFRKNLEPLLKNVYAYFQRFHCFSRMLFTMLQNLPRNVIAKQYRDVYVLCSTKHIFRNQNFCELWQLLTVLSKDELLLVLSNSVDTLNNYKKKFCFDDAIGKETQSLIDEVIKKLVHYSSQISKAELTTESSKRNTPVKLGKDYKEELKNKMMEQASTSKSSTDLRKHIDITLTYIKGQLTKYLVPFSEAPTLNELLVFDDVKSVRQHIIGAPRAATHAALQNPQLYLQAFNIIHQDDPDSQASEVQPEIQARFVRAVAEMQFLGYIKSSKRKTDHVTRLTW</sequence>
<comment type="caution">
    <text evidence="13">The sequence shown here is derived from an EMBL/GenBank/DDBJ whole genome shotgun (WGS) entry which is preliminary data.</text>
</comment>
<comment type="similarity">
    <text evidence="2">Belongs to the ORC3 family.</text>
</comment>
<evidence type="ECO:0000256" key="5">
    <source>
        <dbReference type="ARBA" id="ARBA00022705"/>
    </source>
</evidence>
<dbReference type="GO" id="GO:0003688">
    <property type="term" value="F:DNA replication origin binding"/>
    <property type="evidence" value="ECO:0007669"/>
    <property type="project" value="TreeGrafter"/>
</dbReference>
<dbReference type="NCBIfam" id="TIGR00685">
    <property type="entry name" value="T6PP"/>
    <property type="match status" value="1"/>
</dbReference>
<dbReference type="Gene3D" id="3.40.50.1000">
    <property type="entry name" value="HAD superfamily/HAD-like"/>
    <property type="match status" value="1"/>
</dbReference>
<organism evidence="13 14">
    <name type="scientific">Pseudolycoriella hygida</name>
    <dbReference type="NCBI Taxonomy" id="35572"/>
    <lineage>
        <taxon>Eukaryota</taxon>
        <taxon>Metazoa</taxon>
        <taxon>Ecdysozoa</taxon>
        <taxon>Arthropoda</taxon>
        <taxon>Hexapoda</taxon>
        <taxon>Insecta</taxon>
        <taxon>Pterygota</taxon>
        <taxon>Neoptera</taxon>
        <taxon>Endopterygota</taxon>
        <taxon>Diptera</taxon>
        <taxon>Nematocera</taxon>
        <taxon>Sciaroidea</taxon>
        <taxon>Sciaridae</taxon>
        <taxon>Pseudolycoriella</taxon>
    </lineage>
</organism>
<dbReference type="InterPro" id="IPR045663">
    <property type="entry name" value="ORC3_ins"/>
</dbReference>
<comment type="subcellular location">
    <subcellularLocation>
        <location evidence="1">Nucleus</location>
    </subcellularLocation>
</comment>
<dbReference type="EMBL" id="WJQU01000001">
    <property type="protein sequence ID" value="KAJ6648365.1"/>
    <property type="molecule type" value="Genomic_DNA"/>
</dbReference>
<dbReference type="Gene3D" id="3.30.70.1020">
    <property type="entry name" value="Trehalose-6-phosphate phosphatase related protein, domain 2"/>
    <property type="match status" value="1"/>
</dbReference>
<dbReference type="InterPro" id="IPR006379">
    <property type="entry name" value="HAD-SF_hydro_IIB"/>
</dbReference>
<keyword evidence="7" id="KW-0539">Nucleus</keyword>
<gene>
    <name evidence="13" type="primary">ORC3</name>
    <name evidence="13" type="ORF">Bhyg_03593</name>
</gene>
<feature type="domain" description="Origin recognition complex subunit 3 winged helix C-terminal" evidence="11">
    <location>
        <begin position="844"/>
        <end position="889"/>
    </location>
</feature>
<dbReference type="InterPro" id="IPR023214">
    <property type="entry name" value="HAD_sf"/>
</dbReference>